<dbReference type="SUPFAM" id="SSF47370">
    <property type="entry name" value="Bromodomain"/>
    <property type="match status" value="1"/>
</dbReference>
<protein>
    <recommendedName>
        <fullName evidence="3">Bromo domain-containing protein</fullName>
    </recommendedName>
</protein>
<dbReference type="GO" id="GO:0045944">
    <property type="term" value="P:positive regulation of transcription by RNA polymerase II"/>
    <property type="evidence" value="ECO:0007669"/>
    <property type="project" value="TreeGrafter"/>
</dbReference>
<dbReference type="GO" id="GO:0010484">
    <property type="term" value="F:histone H3 acetyltransferase activity"/>
    <property type="evidence" value="ECO:0007669"/>
    <property type="project" value="TreeGrafter"/>
</dbReference>
<dbReference type="Gene3D" id="3.40.630.30">
    <property type="match status" value="1"/>
</dbReference>
<evidence type="ECO:0000259" key="3">
    <source>
        <dbReference type="PROSITE" id="PS50014"/>
    </source>
</evidence>
<name>A0A9P8M176_9HYPO</name>
<proteinExistence type="predicted"/>
<dbReference type="InterPro" id="IPR036427">
    <property type="entry name" value="Bromodomain-like_sf"/>
</dbReference>
<dbReference type="PROSITE" id="PS50014">
    <property type="entry name" value="BROMODOMAIN_2"/>
    <property type="match status" value="1"/>
</dbReference>
<keyword evidence="1 2" id="KW-0103">Bromodomain</keyword>
<evidence type="ECO:0000256" key="2">
    <source>
        <dbReference type="PROSITE-ProRule" id="PRU00035"/>
    </source>
</evidence>
<dbReference type="AlphaFoldDB" id="A0A9P8M176"/>
<evidence type="ECO:0000256" key="1">
    <source>
        <dbReference type="ARBA" id="ARBA00023117"/>
    </source>
</evidence>
<reference evidence="4 5" key="1">
    <citation type="submission" date="2020-07" db="EMBL/GenBank/DDBJ databases">
        <title>Metarhizium humberi genome.</title>
        <authorList>
            <person name="Lysoe E."/>
        </authorList>
    </citation>
    <scope>NUCLEOTIDE SEQUENCE [LARGE SCALE GENOMIC DNA]</scope>
    <source>
        <strain evidence="4 5">ESALQ1638</strain>
    </source>
</reference>
<dbReference type="InterPro" id="IPR001487">
    <property type="entry name" value="Bromodomain"/>
</dbReference>
<accession>A0A9P8M176</accession>
<dbReference type="Pfam" id="PF00439">
    <property type="entry name" value="Bromodomain"/>
    <property type="match status" value="1"/>
</dbReference>
<dbReference type="Proteomes" id="UP000764110">
    <property type="component" value="Unassembled WGS sequence"/>
</dbReference>
<sequence length="224" mass="26027">MSQQARILQLQLCLGEFLPDRPAVLEERNDEIEFRVVNNDGARESVVVLTGLKCLFQKQLPKMRKDYEGGTLMLCSMLPRIRYPEVGRMLLKQKEVVQAKIRAISKSHIVHQQSQQWANIVVSPIDPLAIPAIRETGWCLDMDDLSREPRHGPHFNELRRVLYQIRNHKQAWPFLHPVKDEAPDNYNVITTPMDLSTMEERLMHDSCHAPRDFFNDLKLVFMCG</sequence>
<dbReference type="GO" id="GO:0000123">
    <property type="term" value="C:histone acetyltransferase complex"/>
    <property type="evidence" value="ECO:0007669"/>
    <property type="project" value="TreeGrafter"/>
</dbReference>
<gene>
    <name evidence="4" type="ORF">MHUMG1_10333</name>
</gene>
<dbReference type="Gene3D" id="1.20.920.10">
    <property type="entry name" value="Bromodomain-like"/>
    <property type="match status" value="1"/>
</dbReference>
<feature type="domain" description="Bromo" evidence="3">
    <location>
        <begin position="166"/>
        <end position="224"/>
    </location>
</feature>
<dbReference type="InterPro" id="IPR037800">
    <property type="entry name" value="GCN5"/>
</dbReference>
<dbReference type="PANTHER" id="PTHR45750">
    <property type="entry name" value="GH11602P"/>
    <property type="match status" value="1"/>
</dbReference>
<dbReference type="PANTHER" id="PTHR45750:SF3">
    <property type="entry name" value="HISTONE ACETYLTRANSFERASE"/>
    <property type="match status" value="1"/>
</dbReference>
<comment type="caution">
    <text evidence="4">The sequence shown here is derived from an EMBL/GenBank/DDBJ whole genome shotgun (WGS) entry which is preliminary data.</text>
</comment>
<evidence type="ECO:0000313" key="5">
    <source>
        <dbReference type="Proteomes" id="UP000764110"/>
    </source>
</evidence>
<organism evidence="4 5">
    <name type="scientific">Metarhizium humberi</name>
    <dbReference type="NCBI Taxonomy" id="2596975"/>
    <lineage>
        <taxon>Eukaryota</taxon>
        <taxon>Fungi</taxon>
        <taxon>Dikarya</taxon>
        <taxon>Ascomycota</taxon>
        <taxon>Pezizomycotina</taxon>
        <taxon>Sordariomycetes</taxon>
        <taxon>Hypocreomycetidae</taxon>
        <taxon>Hypocreales</taxon>
        <taxon>Clavicipitaceae</taxon>
        <taxon>Metarhizium</taxon>
    </lineage>
</organism>
<evidence type="ECO:0000313" key="4">
    <source>
        <dbReference type="EMBL" id="KAH0591958.1"/>
    </source>
</evidence>
<keyword evidence="5" id="KW-1185">Reference proteome</keyword>
<dbReference type="EMBL" id="JACEFI010000041">
    <property type="protein sequence ID" value="KAH0591958.1"/>
    <property type="molecule type" value="Genomic_DNA"/>
</dbReference>